<dbReference type="STRING" id="1802630.A3H26_03605"/>
<dbReference type="AlphaFoldDB" id="A0A1F4VHL6"/>
<dbReference type="EMBL" id="MEVN01000042">
    <property type="protein sequence ID" value="OGC56253.1"/>
    <property type="molecule type" value="Genomic_DNA"/>
</dbReference>
<feature type="domain" description="HEPN" evidence="1">
    <location>
        <begin position="11"/>
        <end position="98"/>
    </location>
</feature>
<reference evidence="2 3" key="1">
    <citation type="journal article" date="2016" name="Nat. Commun.">
        <title>Thousands of microbial genomes shed light on interconnected biogeochemical processes in an aquifer system.</title>
        <authorList>
            <person name="Anantharaman K."/>
            <person name="Brown C.T."/>
            <person name="Hug L.A."/>
            <person name="Sharon I."/>
            <person name="Castelle C.J."/>
            <person name="Probst A.J."/>
            <person name="Thomas B.C."/>
            <person name="Singh A."/>
            <person name="Wilkins M.J."/>
            <person name="Karaoz U."/>
            <person name="Brodie E.L."/>
            <person name="Williams K.H."/>
            <person name="Hubbard S.S."/>
            <person name="Banfield J.F."/>
        </authorList>
    </citation>
    <scope>NUCLEOTIDE SEQUENCE [LARGE SCALE GENOMIC DNA]</scope>
</reference>
<name>A0A1F4VHL6_UNCKA</name>
<evidence type="ECO:0000313" key="2">
    <source>
        <dbReference type="EMBL" id="OGC56253.1"/>
    </source>
</evidence>
<proteinExistence type="predicted"/>
<dbReference type="PROSITE" id="PS50910">
    <property type="entry name" value="HEPN"/>
    <property type="match status" value="1"/>
</dbReference>
<organism evidence="2 3">
    <name type="scientific">candidate division WWE3 bacterium RIFCSPLOWO2_12_FULL_36_10</name>
    <dbReference type="NCBI Taxonomy" id="1802630"/>
    <lineage>
        <taxon>Bacteria</taxon>
        <taxon>Katanobacteria</taxon>
    </lineage>
</organism>
<evidence type="ECO:0000259" key="1">
    <source>
        <dbReference type="PROSITE" id="PS50910"/>
    </source>
</evidence>
<gene>
    <name evidence="2" type="ORF">A3H26_03605</name>
</gene>
<dbReference type="InterPro" id="IPR007842">
    <property type="entry name" value="HEPN_dom"/>
</dbReference>
<dbReference type="SMART" id="SM00748">
    <property type="entry name" value="HEPN"/>
    <property type="match status" value="1"/>
</dbReference>
<evidence type="ECO:0000313" key="3">
    <source>
        <dbReference type="Proteomes" id="UP000177763"/>
    </source>
</evidence>
<sequence length="98" mass="11269">MGQEEIIKSWEESAERNLCTAKDLIKTNHYDWALFLGELALEKLLKGAVTKAQNDSPPFTHNLVKLAELTKIKFTDEDLQDLSIITKYNVQARYDDIK</sequence>
<protein>
    <recommendedName>
        <fullName evidence="1">HEPN domain-containing protein</fullName>
    </recommendedName>
</protein>
<dbReference type="Gene3D" id="1.20.120.330">
    <property type="entry name" value="Nucleotidyltransferases domain 2"/>
    <property type="match status" value="1"/>
</dbReference>
<accession>A0A1F4VHL6</accession>
<comment type="caution">
    <text evidence="2">The sequence shown here is derived from an EMBL/GenBank/DDBJ whole genome shotgun (WGS) entry which is preliminary data.</text>
</comment>
<dbReference type="Proteomes" id="UP000177763">
    <property type="component" value="Unassembled WGS sequence"/>
</dbReference>
<dbReference type="SUPFAM" id="SSF81593">
    <property type="entry name" value="Nucleotidyltransferase substrate binding subunit/domain"/>
    <property type="match status" value="1"/>
</dbReference>
<dbReference type="Pfam" id="PF05168">
    <property type="entry name" value="HEPN"/>
    <property type="match status" value="1"/>
</dbReference>